<name>A0A6J4VSC5_9DEIN</name>
<gene>
    <name evidence="5" type="ORF">AVDCRST_MAG86-3575</name>
</gene>
<dbReference type="GO" id="GO:0003723">
    <property type="term" value="F:RNA binding"/>
    <property type="evidence" value="ECO:0007669"/>
    <property type="project" value="InterPro"/>
</dbReference>
<dbReference type="InterPro" id="IPR013123">
    <property type="entry name" value="SpoU_subst-bd"/>
</dbReference>
<dbReference type="GO" id="GO:0005829">
    <property type="term" value="C:cytosol"/>
    <property type="evidence" value="ECO:0007669"/>
    <property type="project" value="TreeGrafter"/>
</dbReference>
<dbReference type="InterPro" id="IPR004441">
    <property type="entry name" value="rRNA_MeTrfase_TrmH"/>
</dbReference>
<accession>A0A6J4VSC5</accession>
<dbReference type="SMART" id="SM00967">
    <property type="entry name" value="SpoU_sub_bind"/>
    <property type="match status" value="1"/>
</dbReference>
<evidence type="ECO:0000256" key="1">
    <source>
        <dbReference type="ARBA" id="ARBA00007228"/>
    </source>
</evidence>
<dbReference type="FunFam" id="3.40.1280.10:FF:000008">
    <property type="entry name" value="Group 3 RNA methyltransferase TrmH"/>
    <property type="match status" value="1"/>
</dbReference>
<reference evidence="5" key="1">
    <citation type="submission" date="2020-02" db="EMBL/GenBank/DDBJ databases">
        <authorList>
            <person name="Meier V. D."/>
        </authorList>
    </citation>
    <scope>NUCLEOTIDE SEQUENCE</scope>
    <source>
        <strain evidence="5">AVDCRST_MAG86</strain>
    </source>
</reference>
<dbReference type="NCBIfam" id="TIGR00186">
    <property type="entry name" value="rRNA_methyl_3"/>
    <property type="match status" value="1"/>
</dbReference>
<dbReference type="CDD" id="cd18103">
    <property type="entry name" value="SpoU-like_RlmB"/>
    <property type="match status" value="1"/>
</dbReference>
<sequence length="253" mass="27253">MSSAELAVILEPMLIYGKQAVIEALQEGSAERVFVAHGVQPGTLKQLQTLARRAGADLQLVPRIQLDQTLKTTRHQGIAAELPDLQYAEPDAPFRLAEERGEKPLLVLLDQITDPHNYGAIIRSAEVLGAHGVVSEERRSAPLSAVVAKTSAGASSHLPLVQVKNLPRYMDDLKSRGVWLYGASGDAHSSPEQVDWDRPAALVIGSEGTGMRRLVRESCDELIAIPMRGRVGSLNASVAAGILLYTVVGSRRT</sequence>
<dbReference type="GO" id="GO:0008173">
    <property type="term" value="F:RNA methyltransferase activity"/>
    <property type="evidence" value="ECO:0007669"/>
    <property type="project" value="InterPro"/>
</dbReference>
<comment type="similarity">
    <text evidence="1">Belongs to the class IV-like SAM-binding methyltransferase superfamily. RNA methyltransferase TrmH family.</text>
</comment>
<dbReference type="InterPro" id="IPR029064">
    <property type="entry name" value="Ribosomal_eL30-like_sf"/>
</dbReference>
<organism evidence="5">
    <name type="scientific">uncultured Truepera sp</name>
    <dbReference type="NCBI Taxonomy" id="543023"/>
    <lineage>
        <taxon>Bacteria</taxon>
        <taxon>Thermotogati</taxon>
        <taxon>Deinococcota</taxon>
        <taxon>Deinococci</taxon>
        <taxon>Trueperales</taxon>
        <taxon>Trueperaceae</taxon>
        <taxon>Truepera</taxon>
        <taxon>environmental samples</taxon>
    </lineage>
</organism>
<dbReference type="Pfam" id="PF00588">
    <property type="entry name" value="SpoU_methylase"/>
    <property type="match status" value="1"/>
</dbReference>
<dbReference type="AlphaFoldDB" id="A0A6J4VSC5"/>
<dbReference type="InterPro" id="IPR029026">
    <property type="entry name" value="tRNA_m1G_MTases_N"/>
</dbReference>
<evidence type="ECO:0000313" key="5">
    <source>
        <dbReference type="EMBL" id="CAA9586236.1"/>
    </source>
</evidence>
<dbReference type="Gene3D" id="3.40.1280.10">
    <property type="match status" value="1"/>
</dbReference>
<proteinExistence type="inferred from homology"/>
<dbReference type="EC" id="2.1.1.185" evidence="5"/>
<evidence type="ECO:0000256" key="2">
    <source>
        <dbReference type="ARBA" id="ARBA00022603"/>
    </source>
</evidence>
<dbReference type="InterPro" id="IPR001537">
    <property type="entry name" value="SpoU_MeTrfase"/>
</dbReference>
<dbReference type="PANTHER" id="PTHR46429:SF1">
    <property type="entry name" value="23S RRNA (GUANOSINE-2'-O-)-METHYLTRANSFERASE RLMB"/>
    <property type="match status" value="1"/>
</dbReference>
<protein>
    <submittedName>
        <fullName evidence="5">23S rRNA (Guanosine(2251)-2'-O)-methyltransferase</fullName>
        <ecNumber evidence="5">2.1.1.185</ecNumber>
    </submittedName>
</protein>
<dbReference type="EMBL" id="CADCWP010000319">
    <property type="protein sequence ID" value="CAA9586236.1"/>
    <property type="molecule type" value="Genomic_DNA"/>
</dbReference>
<dbReference type="GO" id="GO:0006396">
    <property type="term" value="P:RNA processing"/>
    <property type="evidence" value="ECO:0007669"/>
    <property type="project" value="InterPro"/>
</dbReference>
<dbReference type="SUPFAM" id="SSF75217">
    <property type="entry name" value="alpha/beta knot"/>
    <property type="match status" value="1"/>
</dbReference>
<dbReference type="Gene3D" id="3.30.1330.30">
    <property type="match status" value="1"/>
</dbReference>
<feature type="domain" description="RNA 2-O ribose methyltransferase substrate binding" evidence="4">
    <location>
        <begin position="14"/>
        <end position="88"/>
    </location>
</feature>
<keyword evidence="3 5" id="KW-0808">Transferase</keyword>
<keyword evidence="2 5" id="KW-0489">Methyltransferase</keyword>
<dbReference type="GO" id="GO:0032259">
    <property type="term" value="P:methylation"/>
    <property type="evidence" value="ECO:0007669"/>
    <property type="project" value="UniProtKB-KW"/>
</dbReference>
<dbReference type="PANTHER" id="PTHR46429">
    <property type="entry name" value="23S RRNA (GUANOSINE-2'-O-)-METHYLTRANSFERASE RLMB"/>
    <property type="match status" value="1"/>
</dbReference>
<evidence type="ECO:0000256" key="3">
    <source>
        <dbReference type="ARBA" id="ARBA00022679"/>
    </source>
</evidence>
<dbReference type="InterPro" id="IPR029028">
    <property type="entry name" value="Alpha/beta_knot_MTases"/>
</dbReference>
<dbReference type="Pfam" id="PF08032">
    <property type="entry name" value="SpoU_sub_bind"/>
    <property type="match status" value="1"/>
</dbReference>
<evidence type="ECO:0000259" key="4">
    <source>
        <dbReference type="SMART" id="SM00967"/>
    </source>
</evidence>
<dbReference type="SUPFAM" id="SSF55315">
    <property type="entry name" value="L30e-like"/>
    <property type="match status" value="1"/>
</dbReference>